<dbReference type="GO" id="GO:0030479">
    <property type="term" value="C:actin cortical patch"/>
    <property type="evidence" value="ECO:0007669"/>
    <property type="project" value="TreeGrafter"/>
</dbReference>
<dbReference type="PROSITE" id="PS50236">
    <property type="entry name" value="CHCR"/>
    <property type="match status" value="1"/>
</dbReference>
<dbReference type="EMBL" id="KZ825054">
    <property type="protein sequence ID" value="RAH63056.1"/>
    <property type="molecule type" value="Genomic_DNA"/>
</dbReference>
<dbReference type="GO" id="GO:0006886">
    <property type="term" value="P:intracellular protein transport"/>
    <property type="evidence" value="ECO:0007669"/>
    <property type="project" value="UniProtKB-UniRule"/>
</dbReference>
<evidence type="ECO:0000256" key="1">
    <source>
        <dbReference type="PROSITE-ProRule" id="PRU01006"/>
    </source>
</evidence>
<dbReference type="Pfam" id="PF00637">
    <property type="entry name" value="Clathrin"/>
    <property type="match status" value="1"/>
</dbReference>
<dbReference type="InterPro" id="IPR055358">
    <property type="entry name" value="CHCR"/>
</dbReference>
<evidence type="ECO:0000313" key="2">
    <source>
        <dbReference type="EMBL" id="RAH63056.1"/>
    </source>
</evidence>
<name>A0A8G1RAG9_9EURO</name>
<keyword evidence="3" id="KW-1185">Reference proteome</keyword>
<dbReference type="PANTHER" id="PTHR10292:SF1">
    <property type="entry name" value="CLATHRIN HEAVY CHAIN"/>
    <property type="match status" value="1"/>
</dbReference>
<dbReference type="GeneID" id="37166530"/>
<dbReference type="GO" id="GO:0032051">
    <property type="term" value="F:clathrin light chain binding"/>
    <property type="evidence" value="ECO:0007669"/>
    <property type="project" value="TreeGrafter"/>
</dbReference>
<feature type="repeat" description="CHCR" evidence="1">
    <location>
        <begin position="1"/>
        <end position="166"/>
    </location>
</feature>
<dbReference type="InterPro" id="IPR016024">
    <property type="entry name" value="ARM-type_fold"/>
</dbReference>
<gene>
    <name evidence="2" type="ORF">BO85DRAFT_482907</name>
</gene>
<dbReference type="Gene3D" id="1.25.40.10">
    <property type="entry name" value="Tetratricopeptide repeat domain"/>
    <property type="match status" value="1"/>
</dbReference>
<dbReference type="GO" id="GO:0006895">
    <property type="term" value="P:Golgi to endosome transport"/>
    <property type="evidence" value="ECO:0007669"/>
    <property type="project" value="TreeGrafter"/>
</dbReference>
<dbReference type="Proteomes" id="UP000249526">
    <property type="component" value="Unassembled WGS sequence"/>
</dbReference>
<accession>A0A8G1RAG9</accession>
<evidence type="ECO:0000313" key="3">
    <source>
        <dbReference type="Proteomes" id="UP000249526"/>
    </source>
</evidence>
<dbReference type="GO" id="GO:0071439">
    <property type="term" value="C:clathrin complex"/>
    <property type="evidence" value="ECO:0007669"/>
    <property type="project" value="TreeGrafter"/>
</dbReference>
<proteinExistence type="predicted"/>
<organism evidence="2 3">
    <name type="scientific">Aspergillus piperis CBS 112811</name>
    <dbReference type="NCBI Taxonomy" id="1448313"/>
    <lineage>
        <taxon>Eukaryota</taxon>
        <taxon>Fungi</taxon>
        <taxon>Dikarya</taxon>
        <taxon>Ascomycota</taxon>
        <taxon>Pezizomycotina</taxon>
        <taxon>Eurotiomycetes</taxon>
        <taxon>Eurotiomycetidae</taxon>
        <taxon>Eurotiales</taxon>
        <taxon>Aspergillaceae</taxon>
        <taxon>Aspergillus</taxon>
        <taxon>Aspergillus subgen. Circumdati</taxon>
    </lineage>
</organism>
<dbReference type="GO" id="GO:0006898">
    <property type="term" value="P:receptor-mediated endocytosis"/>
    <property type="evidence" value="ECO:0007669"/>
    <property type="project" value="TreeGrafter"/>
</dbReference>
<dbReference type="AlphaFoldDB" id="A0A8G1RAG9"/>
<sequence length="166" mass="18998">MELQDLVRQYERNGYFDELIAVLEAGQGLERAHMGMFTELGIALSKYHPIILGMLMRDQKSLRCSITRSGWYLERAMPNSVNMPKMIRACENASLWPELVFLYCHYDEWDNAALAMMERAADAWEHHSFKDLGLVSDGLEAVGIRGIQNDDSFALTLFSEVAQYLI</sequence>
<dbReference type="SUPFAM" id="SSF48371">
    <property type="entry name" value="ARM repeat"/>
    <property type="match status" value="1"/>
</dbReference>
<dbReference type="PANTHER" id="PTHR10292">
    <property type="entry name" value="CLATHRIN HEAVY CHAIN RELATED"/>
    <property type="match status" value="1"/>
</dbReference>
<protein>
    <submittedName>
        <fullName evidence="2">ARM repeat-containing protein</fullName>
    </submittedName>
</protein>
<dbReference type="InterPro" id="IPR000547">
    <property type="entry name" value="Clathrin_H-chain/VPS_repeat"/>
</dbReference>
<dbReference type="InterPro" id="IPR011990">
    <property type="entry name" value="TPR-like_helical_dom_sf"/>
</dbReference>
<reference evidence="2 3" key="1">
    <citation type="submission" date="2018-02" db="EMBL/GenBank/DDBJ databases">
        <title>The genomes of Aspergillus section Nigri reveals drivers in fungal speciation.</title>
        <authorList>
            <consortium name="DOE Joint Genome Institute"/>
            <person name="Vesth T.C."/>
            <person name="Nybo J."/>
            <person name="Theobald S."/>
            <person name="Brandl J."/>
            <person name="Frisvad J.C."/>
            <person name="Nielsen K.F."/>
            <person name="Lyhne E.K."/>
            <person name="Kogle M.E."/>
            <person name="Kuo A."/>
            <person name="Riley R."/>
            <person name="Clum A."/>
            <person name="Nolan M."/>
            <person name="Lipzen A."/>
            <person name="Salamov A."/>
            <person name="Henrissat B."/>
            <person name="Wiebenga A."/>
            <person name="De vries R.P."/>
            <person name="Grigoriev I.V."/>
            <person name="Mortensen U.H."/>
            <person name="Andersen M.R."/>
            <person name="Baker S.E."/>
        </authorList>
    </citation>
    <scope>NUCLEOTIDE SEQUENCE [LARGE SCALE GENOMIC DNA]</scope>
    <source>
        <strain evidence="2 3">CBS 112811</strain>
    </source>
</reference>
<dbReference type="RefSeq" id="XP_025520978.1">
    <property type="nucleotide sequence ID" value="XM_025663128.1"/>
</dbReference>
<dbReference type="GO" id="GO:0005829">
    <property type="term" value="C:cytosol"/>
    <property type="evidence" value="ECO:0007669"/>
    <property type="project" value="GOC"/>
</dbReference>